<accession>A0AAV5K3S8</accession>
<comment type="caution">
    <text evidence="1">The sequence shown here is derived from an EMBL/GenBank/DDBJ whole genome shotgun (WGS) entry which is preliminary data.</text>
</comment>
<protein>
    <submittedName>
        <fullName evidence="1">Uncharacterized protein</fullName>
    </submittedName>
</protein>
<dbReference type="Proteomes" id="UP001054252">
    <property type="component" value="Unassembled WGS sequence"/>
</dbReference>
<gene>
    <name evidence="1" type="ORF">SLEP1_g29663</name>
</gene>
<sequence>MANRDETPNSAASKHSAVTILEPNVTRNPLSFNSVAFLVKLTPNSIVDEVDFASSSNRFLDGYLLDSSASNHVTNDLANLALHSKYNGLDELQIGDGTGLKITHDSCTRKTLLQGPNIHRTYQIQGRISPPPRAFLGERTSMVNWHSRLEP</sequence>
<reference evidence="1 2" key="1">
    <citation type="journal article" date="2021" name="Commun. Biol.">
        <title>The genome of Shorea leprosula (Dipterocarpaceae) highlights the ecological relevance of drought in aseasonal tropical rainforests.</title>
        <authorList>
            <person name="Ng K.K.S."/>
            <person name="Kobayashi M.J."/>
            <person name="Fawcett J.A."/>
            <person name="Hatakeyama M."/>
            <person name="Paape T."/>
            <person name="Ng C.H."/>
            <person name="Ang C.C."/>
            <person name="Tnah L.H."/>
            <person name="Lee C.T."/>
            <person name="Nishiyama T."/>
            <person name="Sese J."/>
            <person name="O'Brien M.J."/>
            <person name="Copetti D."/>
            <person name="Mohd Noor M.I."/>
            <person name="Ong R.C."/>
            <person name="Putra M."/>
            <person name="Sireger I.Z."/>
            <person name="Indrioko S."/>
            <person name="Kosugi Y."/>
            <person name="Izuno A."/>
            <person name="Isagi Y."/>
            <person name="Lee S.L."/>
            <person name="Shimizu K.K."/>
        </authorList>
    </citation>
    <scope>NUCLEOTIDE SEQUENCE [LARGE SCALE GENOMIC DNA]</scope>
    <source>
        <strain evidence="1">214</strain>
    </source>
</reference>
<keyword evidence="2" id="KW-1185">Reference proteome</keyword>
<evidence type="ECO:0000313" key="1">
    <source>
        <dbReference type="EMBL" id="GKV19393.1"/>
    </source>
</evidence>
<evidence type="ECO:0000313" key="2">
    <source>
        <dbReference type="Proteomes" id="UP001054252"/>
    </source>
</evidence>
<dbReference type="AlphaFoldDB" id="A0AAV5K3S8"/>
<organism evidence="1 2">
    <name type="scientific">Rubroshorea leprosula</name>
    <dbReference type="NCBI Taxonomy" id="152421"/>
    <lineage>
        <taxon>Eukaryota</taxon>
        <taxon>Viridiplantae</taxon>
        <taxon>Streptophyta</taxon>
        <taxon>Embryophyta</taxon>
        <taxon>Tracheophyta</taxon>
        <taxon>Spermatophyta</taxon>
        <taxon>Magnoliopsida</taxon>
        <taxon>eudicotyledons</taxon>
        <taxon>Gunneridae</taxon>
        <taxon>Pentapetalae</taxon>
        <taxon>rosids</taxon>
        <taxon>malvids</taxon>
        <taxon>Malvales</taxon>
        <taxon>Dipterocarpaceae</taxon>
        <taxon>Rubroshorea</taxon>
    </lineage>
</organism>
<dbReference type="EMBL" id="BPVZ01000052">
    <property type="protein sequence ID" value="GKV19393.1"/>
    <property type="molecule type" value="Genomic_DNA"/>
</dbReference>
<proteinExistence type="predicted"/>
<name>A0AAV5K3S8_9ROSI</name>